<dbReference type="PANTHER" id="PTHR34822">
    <property type="entry name" value="GRPB DOMAIN PROTEIN (AFU_ORTHOLOGUE AFUA_1G01530)"/>
    <property type="match status" value="1"/>
</dbReference>
<sequence>MVITKPLADRFRGSLGLRRGVVELAPYDPEWPVIFHQLAAELLPWLPEVVVAVEHVGSTAVPGLPAKPILDVAIGARSDADAPVVTEALVRFGFLPRAESGEPELHRNFGLELEERVRLVNAHLVRYGGLPWLAYLRFRDRLRADDAVRDRYAKIKFDLAQQFGGDRQGYVDAKTSFVRSLD</sequence>
<dbReference type="Gene3D" id="3.30.460.10">
    <property type="entry name" value="Beta Polymerase, domain 2"/>
    <property type="match status" value="1"/>
</dbReference>
<evidence type="ECO:0000313" key="1">
    <source>
        <dbReference type="EMBL" id="NYE71537.1"/>
    </source>
</evidence>
<dbReference type="GO" id="GO:0016740">
    <property type="term" value="F:transferase activity"/>
    <property type="evidence" value="ECO:0007669"/>
    <property type="project" value="UniProtKB-KW"/>
</dbReference>
<dbReference type="EMBL" id="JACCBU010000001">
    <property type="protein sequence ID" value="NYE71537.1"/>
    <property type="molecule type" value="Genomic_DNA"/>
</dbReference>
<organism evidence="1 2">
    <name type="scientific">Microlunatus parietis</name>
    <dbReference type="NCBI Taxonomy" id="682979"/>
    <lineage>
        <taxon>Bacteria</taxon>
        <taxon>Bacillati</taxon>
        <taxon>Actinomycetota</taxon>
        <taxon>Actinomycetes</taxon>
        <taxon>Propionibacteriales</taxon>
        <taxon>Propionibacteriaceae</taxon>
        <taxon>Microlunatus</taxon>
    </lineage>
</organism>
<dbReference type="AlphaFoldDB" id="A0A7Y9LBB2"/>
<keyword evidence="2" id="KW-1185">Reference proteome</keyword>
<dbReference type="InterPro" id="IPR043519">
    <property type="entry name" value="NT_sf"/>
</dbReference>
<reference evidence="1 2" key="1">
    <citation type="submission" date="2020-07" db="EMBL/GenBank/DDBJ databases">
        <title>Sequencing the genomes of 1000 actinobacteria strains.</title>
        <authorList>
            <person name="Klenk H.-P."/>
        </authorList>
    </citation>
    <scope>NUCLEOTIDE SEQUENCE [LARGE SCALE GENOMIC DNA]</scope>
    <source>
        <strain evidence="1 2">DSM 22083</strain>
    </source>
</reference>
<proteinExistence type="predicted"/>
<dbReference type="RefSeq" id="WP_179751752.1">
    <property type="nucleotide sequence ID" value="NZ_JACCBU010000001.1"/>
</dbReference>
<protein>
    <submittedName>
        <fullName evidence="1">GrpB-like predicted nucleotidyltransferase (UPF0157 family)</fullName>
    </submittedName>
</protein>
<dbReference type="InterPro" id="IPR007344">
    <property type="entry name" value="GrpB/CoaE"/>
</dbReference>
<dbReference type="Proteomes" id="UP000569914">
    <property type="component" value="Unassembled WGS sequence"/>
</dbReference>
<accession>A0A7Y9LBB2</accession>
<dbReference type="PANTHER" id="PTHR34822:SF1">
    <property type="entry name" value="GRPB FAMILY PROTEIN"/>
    <property type="match status" value="1"/>
</dbReference>
<gene>
    <name evidence="1" type="ORF">BKA15_002866</name>
</gene>
<keyword evidence="1" id="KW-0808">Transferase</keyword>
<comment type="caution">
    <text evidence="1">The sequence shown here is derived from an EMBL/GenBank/DDBJ whole genome shotgun (WGS) entry which is preliminary data.</text>
</comment>
<dbReference type="Pfam" id="PF04229">
    <property type="entry name" value="GrpB"/>
    <property type="match status" value="1"/>
</dbReference>
<evidence type="ECO:0000313" key="2">
    <source>
        <dbReference type="Proteomes" id="UP000569914"/>
    </source>
</evidence>
<name>A0A7Y9LBB2_9ACTN</name>
<dbReference type="SUPFAM" id="SSF81301">
    <property type="entry name" value="Nucleotidyltransferase"/>
    <property type="match status" value="1"/>
</dbReference>